<dbReference type="Proteomes" id="UP000075583">
    <property type="component" value="Unassembled WGS sequence"/>
</dbReference>
<comment type="caution">
    <text evidence="4">The sequence shown here is derived from an EMBL/GenBank/DDBJ whole genome shotgun (WGS) entry which is preliminary data.</text>
</comment>
<evidence type="ECO:0000256" key="1">
    <source>
        <dbReference type="ARBA" id="ARBA00022553"/>
    </source>
</evidence>
<dbReference type="AlphaFoldDB" id="A0A150X7M5"/>
<gene>
    <name evidence="4" type="ORF">MB14_05860</name>
</gene>
<evidence type="ECO:0000313" key="4">
    <source>
        <dbReference type="EMBL" id="KYG74729.1"/>
    </source>
</evidence>
<dbReference type="Gene3D" id="3.40.50.2300">
    <property type="match status" value="1"/>
</dbReference>
<dbReference type="SUPFAM" id="SSF52172">
    <property type="entry name" value="CheY-like"/>
    <property type="match status" value="1"/>
</dbReference>
<accession>A0A150X7M5</accession>
<protein>
    <recommendedName>
        <fullName evidence="3">Response regulatory domain-containing protein</fullName>
    </recommendedName>
</protein>
<dbReference type="EMBL" id="LQZQ01000045">
    <property type="protein sequence ID" value="KYG74729.1"/>
    <property type="molecule type" value="Genomic_DNA"/>
</dbReference>
<feature type="modified residue" description="4-aspartylphosphate" evidence="2">
    <location>
        <position position="55"/>
    </location>
</feature>
<dbReference type="SMART" id="SM00448">
    <property type="entry name" value="REC"/>
    <property type="match status" value="1"/>
</dbReference>
<dbReference type="InterPro" id="IPR050595">
    <property type="entry name" value="Bact_response_regulator"/>
</dbReference>
<evidence type="ECO:0000313" key="5">
    <source>
        <dbReference type="Proteomes" id="UP000075583"/>
    </source>
</evidence>
<dbReference type="PROSITE" id="PS50110">
    <property type="entry name" value="RESPONSE_REGULATORY"/>
    <property type="match status" value="1"/>
</dbReference>
<keyword evidence="5" id="KW-1185">Reference proteome</keyword>
<feature type="domain" description="Response regulatory" evidence="3">
    <location>
        <begin position="3"/>
        <end position="120"/>
    </location>
</feature>
<name>A0A150X7M5_ROSEK</name>
<dbReference type="OrthoDB" id="9789181at2"/>
<dbReference type="InterPro" id="IPR011006">
    <property type="entry name" value="CheY-like_superfamily"/>
</dbReference>
<evidence type="ECO:0000259" key="3">
    <source>
        <dbReference type="PROSITE" id="PS50110"/>
    </source>
</evidence>
<organism evidence="4 5">
    <name type="scientific">Roseivirga ehrenbergii (strain DSM 102268 / JCM 13514 / KCTC 12282 / NCIMB 14502 / KMM 6017)</name>
    <dbReference type="NCBI Taxonomy" id="279360"/>
    <lineage>
        <taxon>Bacteria</taxon>
        <taxon>Pseudomonadati</taxon>
        <taxon>Bacteroidota</taxon>
        <taxon>Cytophagia</taxon>
        <taxon>Cytophagales</taxon>
        <taxon>Roseivirgaceae</taxon>
        <taxon>Roseivirga</taxon>
    </lineage>
</organism>
<sequence length="121" mass="13553">MKSVLIIDDHEDMRKTTADFLSMLVDGEIEIDEAQDGDHALLLIEKKKYDLIISDQNMPTLSGTELASILSKSGKFKTDKFLIITGADAKDISLNPDLKVEVFDKAHLIEKVIPRINELLI</sequence>
<evidence type="ECO:0000256" key="2">
    <source>
        <dbReference type="PROSITE-ProRule" id="PRU00169"/>
    </source>
</evidence>
<reference evidence="4" key="1">
    <citation type="submission" date="2016-01" db="EMBL/GenBank/DDBJ databases">
        <title>Genome sequencing of Roseivirga ehrenbergii KMM 6017.</title>
        <authorList>
            <person name="Selvaratnam C."/>
            <person name="Thevarajoo S."/>
            <person name="Goh K.M."/>
            <person name="Ee R."/>
            <person name="Chan K.-G."/>
            <person name="Chong C.S."/>
        </authorList>
    </citation>
    <scope>NUCLEOTIDE SEQUENCE [LARGE SCALE GENOMIC DNA]</scope>
    <source>
        <strain evidence="4">KMM 6017</strain>
    </source>
</reference>
<dbReference type="STRING" id="279360.MB14_05860"/>
<proteinExistence type="predicted"/>
<dbReference type="RefSeq" id="WP_062592008.1">
    <property type="nucleotide sequence ID" value="NZ_LQZQ01000045.1"/>
</dbReference>
<dbReference type="PANTHER" id="PTHR44591:SF3">
    <property type="entry name" value="RESPONSE REGULATORY DOMAIN-CONTAINING PROTEIN"/>
    <property type="match status" value="1"/>
</dbReference>
<dbReference type="Pfam" id="PF00072">
    <property type="entry name" value="Response_reg"/>
    <property type="match status" value="1"/>
</dbReference>
<dbReference type="GO" id="GO:0000160">
    <property type="term" value="P:phosphorelay signal transduction system"/>
    <property type="evidence" value="ECO:0007669"/>
    <property type="project" value="InterPro"/>
</dbReference>
<dbReference type="PANTHER" id="PTHR44591">
    <property type="entry name" value="STRESS RESPONSE REGULATOR PROTEIN 1"/>
    <property type="match status" value="1"/>
</dbReference>
<keyword evidence="1 2" id="KW-0597">Phosphoprotein</keyword>
<dbReference type="InterPro" id="IPR001789">
    <property type="entry name" value="Sig_transdc_resp-reg_receiver"/>
</dbReference>